<dbReference type="AlphaFoldDB" id="A0A9Q9I7L0"/>
<protein>
    <submittedName>
        <fullName evidence="2">HD domain-containing protein</fullName>
    </submittedName>
</protein>
<gene>
    <name evidence="2" type="ORF">Daura_27700</name>
</gene>
<accession>A0A9Q9I7L0</accession>
<dbReference type="InterPro" id="IPR003607">
    <property type="entry name" value="HD/PDEase_dom"/>
</dbReference>
<dbReference type="KEGG" id="daur:Daura_27700"/>
<keyword evidence="3" id="KW-1185">Reference proteome</keyword>
<dbReference type="Proteomes" id="UP001058003">
    <property type="component" value="Chromosome"/>
</dbReference>
<evidence type="ECO:0000313" key="3">
    <source>
        <dbReference type="Proteomes" id="UP001058003"/>
    </source>
</evidence>
<dbReference type="Gene3D" id="1.10.3210.10">
    <property type="entry name" value="Hypothetical protein af1432"/>
    <property type="match status" value="1"/>
</dbReference>
<organism evidence="2 3">
    <name type="scientific">Dactylosporangium aurantiacum</name>
    <dbReference type="NCBI Taxonomy" id="35754"/>
    <lineage>
        <taxon>Bacteria</taxon>
        <taxon>Bacillati</taxon>
        <taxon>Actinomycetota</taxon>
        <taxon>Actinomycetes</taxon>
        <taxon>Micromonosporales</taxon>
        <taxon>Micromonosporaceae</taxon>
        <taxon>Dactylosporangium</taxon>
    </lineage>
</organism>
<dbReference type="RefSeq" id="WP_081970905.1">
    <property type="nucleotide sequence ID" value="NZ_CP073767.1"/>
</dbReference>
<dbReference type="OrthoDB" id="8478129at2"/>
<evidence type="ECO:0000313" key="2">
    <source>
        <dbReference type="EMBL" id="UWZ50611.1"/>
    </source>
</evidence>
<reference evidence="2" key="1">
    <citation type="submission" date="2021-04" db="EMBL/GenBank/DDBJ databases">
        <title>Dactylosporangium aurantiacum NRRL B-8018 full assembly.</title>
        <authorList>
            <person name="Hartkoorn R.C."/>
            <person name="Beaudoing E."/>
            <person name="Hot D."/>
        </authorList>
    </citation>
    <scope>NUCLEOTIDE SEQUENCE</scope>
    <source>
        <strain evidence="2">NRRL B-8018</strain>
    </source>
</reference>
<dbReference type="CDD" id="cd00077">
    <property type="entry name" value="HDc"/>
    <property type="match status" value="1"/>
</dbReference>
<dbReference type="PANTHER" id="PTHR35569:SF1">
    <property type="entry name" value="CYANAMIDE HYDRATASE DDI2-RELATED"/>
    <property type="match status" value="1"/>
</dbReference>
<sequence>MCAQPAGPALPAVPDTPAVATAMTVAERYFTPAFLNHSVRSYIWGALYARAHGIDRDDELFCVAALLHDIALSPAFDSHTVPFEVAGGEVARVFGTAAGWPAARTDRVAQIIVLHMRDDVAAAVDPESHLLQVATSWDVVGRWQEEFPPDERAAILHRYPRLGFGAQFLAGFEDQAGRKPGSAAAASIARDLAGKIAAHPLDARPDGPALS</sequence>
<dbReference type="Pfam" id="PF01966">
    <property type="entry name" value="HD"/>
    <property type="match status" value="1"/>
</dbReference>
<name>A0A9Q9I7L0_9ACTN</name>
<evidence type="ECO:0000259" key="1">
    <source>
        <dbReference type="Pfam" id="PF01966"/>
    </source>
</evidence>
<proteinExistence type="predicted"/>
<dbReference type="InterPro" id="IPR006674">
    <property type="entry name" value="HD_domain"/>
</dbReference>
<dbReference type="SUPFAM" id="SSF109604">
    <property type="entry name" value="HD-domain/PDEase-like"/>
    <property type="match status" value="1"/>
</dbReference>
<dbReference type="PANTHER" id="PTHR35569">
    <property type="entry name" value="CYANAMIDE HYDRATASE DDI2-RELATED"/>
    <property type="match status" value="1"/>
</dbReference>
<feature type="domain" description="HD" evidence="1">
    <location>
        <begin position="35"/>
        <end position="134"/>
    </location>
</feature>
<dbReference type="EMBL" id="CP073767">
    <property type="protein sequence ID" value="UWZ50611.1"/>
    <property type="molecule type" value="Genomic_DNA"/>
</dbReference>